<feature type="compositionally biased region" description="Polar residues" evidence="25">
    <location>
        <begin position="1743"/>
        <end position="1759"/>
    </location>
</feature>
<feature type="domain" description="Link" evidence="30">
    <location>
        <begin position="249"/>
        <end position="346"/>
    </location>
</feature>
<evidence type="ECO:0000256" key="4">
    <source>
        <dbReference type="ARBA" id="ARBA00022530"/>
    </source>
</evidence>
<reference evidence="31" key="1">
    <citation type="submission" date="2020-07" db="EMBL/GenBank/DDBJ databases">
        <title>Clarias magur genome sequencing, assembly and annotation.</title>
        <authorList>
            <person name="Kushwaha B."/>
            <person name="Kumar R."/>
            <person name="Das P."/>
            <person name="Joshi C.G."/>
            <person name="Kumar D."/>
            <person name="Nagpure N.S."/>
            <person name="Pandey M."/>
            <person name="Agarwal S."/>
            <person name="Srivastava S."/>
            <person name="Singh M."/>
            <person name="Sahoo L."/>
            <person name="Jayasankar P."/>
            <person name="Meher P.K."/>
            <person name="Koringa P.G."/>
            <person name="Iquebal M.A."/>
            <person name="Das S.P."/>
            <person name="Bit A."/>
            <person name="Patnaik S."/>
            <person name="Patel N."/>
            <person name="Shah T.M."/>
            <person name="Hinsu A."/>
            <person name="Jena J.K."/>
        </authorList>
    </citation>
    <scope>NUCLEOTIDE SEQUENCE</scope>
    <source>
        <strain evidence="31">CIFAMagur01</strain>
        <tissue evidence="31">Testis</tissue>
    </source>
</reference>
<dbReference type="SMART" id="SM00181">
    <property type="entry name" value="EGF"/>
    <property type="match status" value="2"/>
</dbReference>
<dbReference type="SUPFAM" id="SSF57196">
    <property type="entry name" value="EGF/Laminin"/>
    <property type="match status" value="1"/>
</dbReference>
<feature type="non-terminal residue" evidence="31">
    <location>
        <position position="3108"/>
    </location>
</feature>
<dbReference type="GO" id="GO:0030246">
    <property type="term" value="F:carbohydrate binding"/>
    <property type="evidence" value="ECO:0007669"/>
    <property type="project" value="UniProtKB-KW"/>
</dbReference>
<dbReference type="CDD" id="cd00054">
    <property type="entry name" value="EGF_CA"/>
    <property type="match status" value="2"/>
</dbReference>
<dbReference type="GO" id="GO:0010001">
    <property type="term" value="P:glial cell differentiation"/>
    <property type="evidence" value="ECO:0007669"/>
    <property type="project" value="TreeGrafter"/>
</dbReference>
<feature type="compositionally biased region" description="Polar residues" evidence="25">
    <location>
        <begin position="1501"/>
        <end position="1511"/>
    </location>
</feature>
<evidence type="ECO:0000313" key="32">
    <source>
        <dbReference type="Proteomes" id="UP000727407"/>
    </source>
</evidence>
<feature type="region of interest" description="Disordered" evidence="25">
    <location>
        <begin position="2791"/>
        <end position="2826"/>
    </location>
</feature>
<dbReference type="SMART" id="SM00034">
    <property type="entry name" value="CLECT"/>
    <property type="match status" value="1"/>
</dbReference>
<keyword evidence="8" id="KW-0430">Lectin</keyword>
<evidence type="ECO:0000256" key="6">
    <source>
        <dbReference type="ARBA" id="ARBA00022659"/>
    </source>
</evidence>
<keyword evidence="6 23" id="KW-0768">Sushi</keyword>
<gene>
    <name evidence="31" type="primary">vcan</name>
    <name evidence="31" type="ORF">DAT39_003656</name>
</gene>
<dbReference type="Pfam" id="PF12661">
    <property type="entry name" value="hEGF"/>
    <property type="match status" value="1"/>
</dbReference>
<keyword evidence="16" id="KW-0393">Immunoglobulin domain</keyword>
<dbReference type="FunFam" id="3.10.100.10:FF:000002">
    <property type="entry name" value="Hyaluronan proteoglycan link protein 1"/>
    <property type="match status" value="1"/>
</dbReference>
<keyword evidence="9" id="KW-0677">Repeat</keyword>
<dbReference type="PROSITE" id="PS50835">
    <property type="entry name" value="IG_LIKE"/>
    <property type="match status" value="1"/>
</dbReference>
<dbReference type="FunFam" id="2.10.25.10:FF:000012">
    <property type="entry name" value="Delta-like protein"/>
    <property type="match status" value="1"/>
</dbReference>
<dbReference type="InterPro" id="IPR000742">
    <property type="entry name" value="EGF"/>
</dbReference>
<feature type="compositionally biased region" description="Polar residues" evidence="25">
    <location>
        <begin position="1530"/>
        <end position="1553"/>
    </location>
</feature>
<feature type="compositionally biased region" description="Polar residues" evidence="25">
    <location>
        <begin position="1811"/>
        <end position="1844"/>
    </location>
</feature>
<dbReference type="GO" id="GO:0007417">
    <property type="term" value="P:central nervous system development"/>
    <property type="evidence" value="ECO:0007669"/>
    <property type="project" value="TreeGrafter"/>
</dbReference>
<evidence type="ECO:0000256" key="18">
    <source>
        <dbReference type="ARBA" id="ARBA00044099"/>
    </source>
</evidence>
<feature type="region of interest" description="Disordered" evidence="25">
    <location>
        <begin position="2176"/>
        <end position="2213"/>
    </location>
</feature>
<evidence type="ECO:0000313" key="31">
    <source>
        <dbReference type="EMBL" id="KAF5906669.1"/>
    </source>
</evidence>
<dbReference type="InterPro" id="IPR007110">
    <property type="entry name" value="Ig-like_dom"/>
</dbReference>
<evidence type="ECO:0000256" key="5">
    <source>
        <dbReference type="ARBA" id="ARBA00022536"/>
    </source>
</evidence>
<evidence type="ECO:0000259" key="29">
    <source>
        <dbReference type="PROSITE" id="PS50923"/>
    </source>
</evidence>
<dbReference type="PROSITE" id="PS50923">
    <property type="entry name" value="SUSHI"/>
    <property type="match status" value="1"/>
</dbReference>
<feature type="region of interest" description="Disordered" evidence="25">
    <location>
        <begin position="2300"/>
        <end position="2326"/>
    </location>
</feature>
<dbReference type="OrthoDB" id="441660at2759"/>
<keyword evidence="14" id="KW-0966">Cell projection</keyword>
<dbReference type="FunFam" id="3.10.100.10:FF:000003">
    <property type="entry name" value="Versican core protein"/>
    <property type="match status" value="1"/>
</dbReference>
<keyword evidence="7" id="KW-0732">Signal</keyword>
<keyword evidence="5 22" id="KW-0245">EGF-like domain</keyword>
<evidence type="ECO:0000256" key="9">
    <source>
        <dbReference type="ARBA" id="ARBA00022737"/>
    </source>
</evidence>
<dbReference type="Gene3D" id="3.10.100.10">
    <property type="entry name" value="Mannose-Binding Protein A, subunit A"/>
    <property type="match status" value="3"/>
</dbReference>
<dbReference type="SUPFAM" id="SSF57535">
    <property type="entry name" value="Complement control module/SCR domain"/>
    <property type="match status" value="1"/>
</dbReference>
<dbReference type="PROSITE" id="PS50963">
    <property type="entry name" value="LINK_2"/>
    <property type="match status" value="2"/>
</dbReference>
<evidence type="ECO:0000259" key="27">
    <source>
        <dbReference type="PROSITE" id="PS50041"/>
    </source>
</evidence>
<dbReference type="InterPro" id="IPR050691">
    <property type="entry name" value="Hyaluronan_bind_Proteoglycan"/>
</dbReference>
<dbReference type="GO" id="GO:0045202">
    <property type="term" value="C:synapse"/>
    <property type="evidence" value="ECO:0007669"/>
    <property type="project" value="TreeGrafter"/>
</dbReference>
<evidence type="ECO:0000256" key="12">
    <source>
        <dbReference type="ARBA" id="ARBA00023157"/>
    </source>
</evidence>
<feature type="compositionally biased region" description="Polar residues" evidence="25">
    <location>
        <begin position="1698"/>
        <end position="1731"/>
    </location>
</feature>
<dbReference type="CDD" id="cd03520">
    <property type="entry name" value="Link_domain_CSPGs_modules_2_4"/>
    <property type="match status" value="1"/>
</dbReference>
<dbReference type="InterPro" id="IPR013106">
    <property type="entry name" value="Ig_V-set"/>
</dbReference>
<dbReference type="InterPro" id="IPR001304">
    <property type="entry name" value="C-type_lectin-like"/>
</dbReference>
<evidence type="ECO:0000256" key="24">
    <source>
        <dbReference type="PROSITE-ProRule" id="PRU00323"/>
    </source>
</evidence>
<feature type="domain" description="Link" evidence="30">
    <location>
        <begin position="149"/>
        <end position="244"/>
    </location>
</feature>
<comment type="subcellular location">
    <subcellularLocation>
        <location evidence="1">Cell projection</location>
        <location evidence="1">Cilium</location>
        <location evidence="1">Photoreceptor outer segment</location>
    </subcellularLocation>
    <subcellularLocation>
        <location evidence="2">Secreted</location>
        <location evidence="2">Extracellular space</location>
        <location evidence="2">Extracellular matrix</location>
        <location evidence="2">Interphotoreceptor matrix</location>
    </subcellularLocation>
</comment>
<dbReference type="PROSITE" id="PS00615">
    <property type="entry name" value="C_TYPE_LECTIN_1"/>
    <property type="match status" value="1"/>
</dbReference>
<evidence type="ECO:0000256" key="25">
    <source>
        <dbReference type="SAM" id="MobiDB-lite"/>
    </source>
</evidence>
<feature type="region of interest" description="Disordered" evidence="25">
    <location>
        <begin position="1245"/>
        <end position="1271"/>
    </location>
</feature>
<dbReference type="Pfam" id="PF07686">
    <property type="entry name" value="V-set"/>
    <property type="match status" value="1"/>
</dbReference>
<dbReference type="FunFam" id="2.10.25.10:FF:000006">
    <property type="entry name" value="Versican core protein-like isoform 1"/>
    <property type="match status" value="1"/>
</dbReference>
<dbReference type="GO" id="GO:0001750">
    <property type="term" value="C:photoreceptor outer segment"/>
    <property type="evidence" value="ECO:0007669"/>
    <property type="project" value="UniProtKB-SubCell"/>
</dbReference>
<feature type="compositionally biased region" description="Polar residues" evidence="25">
    <location>
        <begin position="1471"/>
        <end position="1490"/>
    </location>
</feature>
<dbReference type="Gene3D" id="2.10.25.10">
    <property type="entry name" value="Laminin"/>
    <property type="match status" value="2"/>
</dbReference>
<dbReference type="Pfam" id="PF00193">
    <property type="entry name" value="Xlink"/>
    <property type="match status" value="2"/>
</dbReference>
<feature type="region of interest" description="Disordered" evidence="25">
    <location>
        <begin position="819"/>
        <end position="857"/>
    </location>
</feature>
<organism evidence="31 32">
    <name type="scientific">Clarias magur</name>
    <name type="common">Asian catfish</name>
    <name type="synonym">Macropteronotus magur</name>
    <dbReference type="NCBI Taxonomy" id="1594786"/>
    <lineage>
        <taxon>Eukaryota</taxon>
        <taxon>Metazoa</taxon>
        <taxon>Chordata</taxon>
        <taxon>Craniata</taxon>
        <taxon>Vertebrata</taxon>
        <taxon>Euteleostomi</taxon>
        <taxon>Actinopterygii</taxon>
        <taxon>Neopterygii</taxon>
        <taxon>Teleostei</taxon>
        <taxon>Ostariophysi</taxon>
        <taxon>Siluriformes</taxon>
        <taxon>Clariidae</taxon>
        <taxon>Clarias</taxon>
    </lineage>
</organism>
<feature type="compositionally biased region" description="Polar residues" evidence="25">
    <location>
        <begin position="1968"/>
        <end position="1980"/>
    </location>
</feature>
<evidence type="ECO:0000256" key="7">
    <source>
        <dbReference type="ARBA" id="ARBA00022729"/>
    </source>
</evidence>
<dbReference type="InterPro" id="IPR035976">
    <property type="entry name" value="Sushi/SCR/CCP_sf"/>
</dbReference>
<feature type="region of interest" description="Disordered" evidence="25">
    <location>
        <begin position="370"/>
        <end position="389"/>
    </location>
</feature>
<dbReference type="InterPro" id="IPR013032">
    <property type="entry name" value="EGF-like_CS"/>
</dbReference>
<feature type="region of interest" description="Disordered" evidence="25">
    <location>
        <begin position="1948"/>
        <end position="1980"/>
    </location>
</feature>
<evidence type="ECO:0000256" key="15">
    <source>
        <dbReference type="ARBA" id="ARBA00023290"/>
    </source>
</evidence>
<dbReference type="EMBL" id="QNUK01000030">
    <property type="protein sequence ID" value="KAF5906669.1"/>
    <property type="molecule type" value="Genomic_DNA"/>
</dbReference>
<dbReference type="InterPro" id="IPR000152">
    <property type="entry name" value="EGF-type_Asp/Asn_hydroxyl_site"/>
</dbReference>
<keyword evidence="10" id="KW-0106">Calcium</keyword>
<dbReference type="Pfam" id="PF00059">
    <property type="entry name" value="Lectin_C"/>
    <property type="match status" value="1"/>
</dbReference>
<feature type="compositionally biased region" description="Polar residues" evidence="25">
    <location>
        <begin position="2308"/>
        <end position="2326"/>
    </location>
</feature>
<dbReference type="CDD" id="cd03588">
    <property type="entry name" value="CLECT_CSPGs"/>
    <property type="match status" value="1"/>
</dbReference>
<evidence type="ECO:0000256" key="21">
    <source>
        <dbReference type="ARBA" id="ARBA00044266"/>
    </source>
</evidence>
<feature type="disulfide bond" evidence="23">
    <location>
        <begin position="3079"/>
        <end position="3106"/>
    </location>
</feature>
<feature type="region of interest" description="Disordered" evidence="25">
    <location>
        <begin position="1790"/>
        <end position="1904"/>
    </location>
</feature>
<comment type="caution">
    <text evidence="22">Lacks conserved residue(s) required for the propagation of feature annotation.</text>
</comment>
<dbReference type="InterPro" id="IPR001881">
    <property type="entry name" value="EGF-like_Ca-bd_dom"/>
</dbReference>
<feature type="region of interest" description="Disordered" evidence="25">
    <location>
        <begin position="666"/>
        <end position="713"/>
    </location>
</feature>
<dbReference type="SUPFAM" id="SSF56436">
    <property type="entry name" value="C-type lectin-like"/>
    <property type="match status" value="3"/>
</dbReference>
<feature type="disulfide bond" evidence="22">
    <location>
        <begin position="2869"/>
        <end position="2878"/>
    </location>
</feature>
<feature type="domain" description="Ig-like" evidence="28">
    <location>
        <begin position="36"/>
        <end position="147"/>
    </location>
</feature>
<feature type="domain" description="C-type lectin" evidence="27">
    <location>
        <begin position="2930"/>
        <end position="3044"/>
    </location>
</feature>
<proteinExistence type="predicted"/>
<keyword evidence="3" id="KW-0964">Secreted</keyword>
<dbReference type="PRINTS" id="PR01265">
    <property type="entry name" value="LINKMODULE"/>
</dbReference>
<evidence type="ECO:0000259" key="28">
    <source>
        <dbReference type="PROSITE" id="PS50835"/>
    </source>
</evidence>
<feature type="region of interest" description="Disordered" evidence="25">
    <location>
        <begin position="1036"/>
        <end position="1055"/>
    </location>
</feature>
<dbReference type="Pfam" id="PF00084">
    <property type="entry name" value="Sushi"/>
    <property type="match status" value="1"/>
</dbReference>
<evidence type="ECO:0000256" key="22">
    <source>
        <dbReference type="PROSITE-ProRule" id="PRU00076"/>
    </source>
</evidence>
<feature type="compositionally biased region" description="Acidic residues" evidence="25">
    <location>
        <begin position="1732"/>
        <end position="1742"/>
    </location>
</feature>
<feature type="region of interest" description="Disordered" evidence="25">
    <location>
        <begin position="1130"/>
        <end position="1186"/>
    </location>
</feature>
<dbReference type="InterPro" id="IPR013783">
    <property type="entry name" value="Ig-like_fold"/>
</dbReference>
<feature type="compositionally biased region" description="Polar residues" evidence="25">
    <location>
        <begin position="1161"/>
        <end position="1186"/>
    </location>
</feature>
<feature type="region of interest" description="Disordered" evidence="25">
    <location>
        <begin position="1315"/>
        <end position="1337"/>
    </location>
</feature>
<dbReference type="CDD" id="cd03517">
    <property type="entry name" value="Link_domain_CSPGs_modules_1_3"/>
    <property type="match status" value="1"/>
</dbReference>
<feature type="compositionally biased region" description="Acidic residues" evidence="25">
    <location>
        <begin position="1855"/>
        <end position="1865"/>
    </location>
</feature>
<feature type="region of interest" description="Disordered" evidence="25">
    <location>
        <begin position="1461"/>
        <end position="1553"/>
    </location>
</feature>
<evidence type="ECO:0000256" key="19">
    <source>
        <dbReference type="ARBA" id="ARBA00044230"/>
    </source>
</evidence>
<feature type="compositionally biased region" description="Polar residues" evidence="25">
    <location>
        <begin position="672"/>
        <end position="684"/>
    </location>
</feature>
<protein>
    <recommendedName>
        <fullName evidence="18">Versican core protein</fullName>
    </recommendedName>
    <alternativeName>
        <fullName evidence="19">Chondroitin sulfate proteoglycan core protein 2</fullName>
    </alternativeName>
    <alternativeName>
        <fullName evidence="20">Large fibroblast proteoglycan</fullName>
    </alternativeName>
    <alternativeName>
        <fullName evidence="21">PG-M</fullName>
    </alternativeName>
</protein>
<evidence type="ECO:0000256" key="17">
    <source>
        <dbReference type="ARBA" id="ARBA00043896"/>
    </source>
</evidence>
<evidence type="ECO:0000256" key="10">
    <source>
        <dbReference type="ARBA" id="ARBA00022837"/>
    </source>
</evidence>
<dbReference type="GO" id="GO:0007155">
    <property type="term" value="P:cell adhesion"/>
    <property type="evidence" value="ECO:0007669"/>
    <property type="project" value="InterPro"/>
</dbReference>
<evidence type="ECO:0000256" key="20">
    <source>
        <dbReference type="ARBA" id="ARBA00044263"/>
    </source>
</evidence>
<keyword evidence="4" id="KW-0272">Extracellular matrix</keyword>
<dbReference type="GO" id="GO:0005540">
    <property type="term" value="F:hyaluronic acid binding"/>
    <property type="evidence" value="ECO:0007669"/>
    <property type="project" value="UniProtKB-KW"/>
</dbReference>
<keyword evidence="11" id="KW-0654">Proteoglycan</keyword>
<evidence type="ECO:0000256" key="14">
    <source>
        <dbReference type="ARBA" id="ARBA00023273"/>
    </source>
</evidence>
<feature type="compositionally biased region" description="Polar residues" evidence="25">
    <location>
        <begin position="1250"/>
        <end position="1271"/>
    </location>
</feature>
<dbReference type="InterPro" id="IPR016187">
    <property type="entry name" value="CTDL_fold"/>
</dbReference>
<dbReference type="FunFam" id="2.10.70.10:FF:000003">
    <property type="entry name" value="Versican core protein"/>
    <property type="match status" value="1"/>
</dbReference>
<dbReference type="GO" id="GO:0005615">
    <property type="term" value="C:extracellular space"/>
    <property type="evidence" value="ECO:0007669"/>
    <property type="project" value="TreeGrafter"/>
</dbReference>
<evidence type="ECO:0000256" key="2">
    <source>
        <dbReference type="ARBA" id="ARBA00004593"/>
    </source>
</evidence>
<comment type="function">
    <text evidence="17">May play a role in intercellular signaling and in connecting cells with the extracellular matrix. May take part in the regulation of cell motility, growth and differentiation. Binds hyaluronic acid.</text>
</comment>
<dbReference type="PROSITE" id="PS00010">
    <property type="entry name" value="ASX_HYDROXYL"/>
    <property type="match status" value="1"/>
</dbReference>
<evidence type="ECO:0000256" key="8">
    <source>
        <dbReference type="ARBA" id="ARBA00022734"/>
    </source>
</evidence>
<keyword evidence="15" id="KW-0373">Hyaluronic acid</keyword>
<evidence type="ECO:0000259" key="26">
    <source>
        <dbReference type="PROSITE" id="PS50026"/>
    </source>
</evidence>
<dbReference type="SMART" id="SM00409">
    <property type="entry name" value="IG"/>
    <property type="match status" value="1"/>
</dbReference>
<dbReference type="CDD" id="cd00033">
    <property type="entry name" value="CCP"/>
    <property type="match status" value="1"/>
</dbReference>
<dbReference type="PROSITE" id="PS01187">
    <property type="entry name" value="EGF_CA"/>
    <property type="match status" value="1"/>
</dbReference>
<feature type="compositionally biased region" description="Basic and acidic residues" evidence="25">
    <location>
        <begin position="1491"/>
        <end position="1500"/>
    </location>
</feature>
<dbReference type="InterPro" id="IPR000436">
    <property type="entry name" value="Sushi_SCR_CCP_dom"/>
</dbReference>
<dbReference type="InterPro" id="IPR018097">
    <property type="entry name" value="EGF_Ca-bd_CS"/>
</dbReference>
<feature type="compositionally biased region" description="Polar residues" evidence="25">
    <location>
        <begin position="1791"/>
        <end position="1802"/>
    </location>
</feature>
<dbReference type="PROSITE" id="PS50041">
    <property type="entry name" value="C_TYPE_LECTIN_2"/>
    <property type="match status" value="1"/>
</dbReference>
<evidence type="ECO:0000256" key="3">
    <source>
        <dbReference type="ARBA" id="ARBA00022525"/>
    </source>
</evidence>
<feature type="disulfide bond" evidence="22">
    <location>
        <begin position="2907"/>
        <end position="2916"/>
    </location>
</feature>
<dbReference type="InterPro" id="IPR036179">
    <property type="entry name" value="Ig-like_dom_sf"/>
</dbReference>
<dbReference type="GO" id="GO:0072534">
    <property type="term" value="C:perineuronal net"/>
    <property type="evidence" value="ECO:0007669"/>
    <property type="project" value="TreeGrafter"/>
</dbReference>
<feature type="domain" description="EGF-like" evidence="26">
    <location>
        <begin position="2843"/>
        <end position="2879"/>
    </location>
</feature>
<name>A0A8J4UN74_CLAMG</name>
<dbReference type="SMART" id="SM00445">
    <property type="entry name" value="LINK"/>
    <property type="match status" value="2"/>
</dbReference>
<evidence type="ECO:0000256" key="1">
    <source>
        <dbReference type="ARBA" id="ARBA00004504"/>
    </source>
</evidence>
<dbReference type="InterPro" id="IPR000538">
    <property type="entry name" value="Link_dom"/>
</dbReference>
<evidence type="ECO:0000256" key="13">
    <source>
        <dbReference type="ARBA" id="ARBA00023180"/>
    </source>
</evidence>
<dbReference type="PROSITE" id="PS50026">
    <property type="entry name" value="EGF_3"/>
    <property type="match status" value="2"/>
</dbReference>
<feature type="region of interest" description="Disordered" evidence="25">
    <location>
        <begin position="1698"/>
        <end position="1760"/>
    </location>
</feature>
<feature type="domain" description="Sushi" evidence="29">
    <location>
        <begin position="3048"/>
        <end position="3108"/>
    </location>
</feature>
<feature type="compositionally biased region" description="Low complexity" evidence="25">
    <location>
        <begin position="1845"/>
        <end position="1854"/>
    </location>
</feature>
<sequence length="3108" mass="335346">EKMLLNIKHILWLFFLYHTTIGLVSGALTVMQPVSGSLSGKVVLPCHFSTLPTAAPSHTLTPATDHLRIKWTKLEGDVESIVIVAQNGVIKIGPSYNNRVSVPSHPEVIGDASLTVVKLRASDAGTYRCEVMYGIEDTQDMVNLDVSGVVFHYRSNTSRYTLTYNESVEACRSVGATIATAEQLKAAYEDGFDQCDAGWIADQTVRYPITNPRPGCSGDLPGKPGVRTYGRRNLTETYDVYCYADKLEGDVFFAPTTNKMTFEEAKSECDKSNAVLASPGQLHSAWRKGLDRCDYGWLSDGSARYPVSIPRSKCGGGLLGVRTLYQFRNQTGFPDPNVKLGAYCYIGYEILLNQTTWVDVTIKGVTATSPSIASSTTDQTPLSDVSQKQKEKLIYTKTTTDDSENQVPTDSPFMFSTSMVPSSSSDSQSSQHVTPIREDLEDDDSVTILADVRNVSETQDYGVHLVTTTAGQTVSKTPSEKSVDSKGTSIGTVPPDVLISASSSTQLMFALGKTEETLLEKDKIDATSDLLHTTNDLTVEPTKLITNPVDVSQSSTATDHTILPNINDVHLTTVTEISPTEEIQSTVFPDYETETVETGVMAGPPTQTITEVSDITDTPSTIPVTTDATVTSHQTQTRTTYSDVITSEASTVSIAINLTTAEPEVLAEKSDSTMATVEESNTGSPEDHDENVTKGEDTEDPLMTPSSTKSRKNCTAIPSVQVIIINIQDQNETVDLDPLMSRFPFIPVVPNERIPSSVDGEPVWVSKESTSDDSASAATSTPPLSFINGKYEVSLEHNTEKEARGNVVETVSSALQNLTQTEEKLETPSNFDNSLVDTGATQDGSPESSQDITSPTPTFLSILEPKYLYDNEQLFVESTPPSALVSDPEGETIIEEASLIPNTPSAVTSEQSFSPKPHQPSASITNILDLAHSKSAHTTEELSLPTEDGSGQETATIQVVQVTSTTLQAMESVKLDQTSSKSPLLPSFSETTDITYSSFTTETPMSAKHQTDTISISDTTEKQAVTKIPILVTSSPDKENITSSKPIIISEEGSGGETQDLLSAMTTLQHTVTDDFDAMTPVPEIMMFQTEKSLLTKPSDVTIINSSEKIFFTQEEDSSDEILAMTTVSSMEKTTEDMPSRTQSKPFEFSEADGSGDQPHPMSTTESSRVSPLHTTTPSKQNITTTAVHTVQKVDETVSVKTVSEEIEASQTTVFDSALEATTGPVQFSSISEESFTTPAHFVLSEEGSGDQSPDTLSGETISTTVPSKTSGVPIIETSEMVLSTESPIMQTTHAFGVDCNTQGLPSTTSESILPFSDTEGSGNQITSTTTSPTRDHFTSTLLSHSEGTSLERTTESPVAFSIPNTVSSTHKFTREQETFLTTTTVETIRSDDVTSILLHSAPEDDLSGESILDKLSTTSFMQVNRTVTADQDMTRRTTTQSEAEEIISTTTSRTFTVDYVHSSSKESSSVDLKTTPVTTEFNQNPTDSTTETRHLKTESHITSASTQEIPQSEGSGEESGEFDDGVSGYFSNTVVESTPPSHIPSTQETGTVKSEGVIGTELPEHPTVMEVSSDFAHSTITGRTLVLTEGSGDQNEDIDTVSVTLPNLSTVTADHFPLSTSQIPYLHSIHTTTHVPSTGVDMKTLEASSTAQVSSLEGSADNIPETTEASKEYSVRTDEAEISYTKTTLDYSDVETATPSIKSESTSHIPSSPAQTELISSPSLETGSGDTETEGAEDDSSGDQLSTVVESSPPSISPTVDHVMMTSVAESKFEATVDNKHVHHVEGSGLVSTTETNTEFSVKTDEAETSVETSTQYTLVQSESTSTIPSMTQKETMAVSSDNGSGDMETTSEGTEDEGTEDESSGALIESGPPSQAPSQDITSEETKHIGTKDPLLVPSSTVTDPITLTNEESLGKESVVTNVPVMPATDETSLISKHADVDTVVSKTDADKGTQKPFTEDGGSGDQNLISTTSGLQTSVSDTVEATIQSPTPTEAIAGIQLSHSTTKLTASTEDSLEISTQDFQTTTLPKEGSYTTLVDKVSQQTVSVVADKDLTTPGLSVIYQDSTDKEVTTVAPSSSEIRSSKITTRLHDTKSITSPVIIFTEEIKDEDELFSTVTDSMRDHTTKTEIITKDDMIIDADTLSVLEPSSHFTSTIFTEEAAGITAVTMAPQSSSILTEEAEGSGTDSPVLPSSDLHLPTQPSLEGTTHKGLELSSTLKVVETEIKPTIPVGIHDERFTAHTMAPSKMTPHLSHTLSTHSAQTALYSTSSTEHYDIEKSHSSETTSHFTYSTNQSTFTTTDSVHHSSQQSHITKPSHTTTSQPETIFHVTSKTPHPEFLTTEAISSLTSTLADNFSGDGVSVEGSGIEASIPDVTMSTDASSSTTLAADEGSGLISDLASSASDITVTTTAFKTTTVVSYDMTPPAEHGDPRSTSHSVTEAVTASTFSENTKIPDTVDSDSNSDEVLESITFPLVEGKPDLSSVGASEIELDTTIRPTVEFKSATSDRATTQSAITAQSTSKYDVTEIVQTDRKTSSPLLLEESSGDMVSEMFTAESTSALASPSYATPILTTSRFHSEAVFEETLTTQPSKDTSAAKDLLTTTTEIPMVPMFTSDSGMYTQYTQTTNQGVQLTQDIPIIESDTDVTLDGNATSQLSLVESRPNWIETFPTLESETHLDSTSEYESKTSVSSTEWPSILDKYNLSTVSPMVHYTHETKKQEITTAILPANETSPASTVLQTYETVTGSIDEENVSEEQGTVGQTEETATVVLESIDYTTTSFDGIQIDSHTTASPEDISEDNTLVEGSAPTPEALDETVSPRLDMDPGYTVIGEAYDIAGVHSCSDNGCMNGGSCVKRGNVEICSCLPGYTGDNCEIEIDECHPNPCHNGGTCVDGINSFTCVCLPSYRGSLCEEDTETCSYGWHKFQGHCYKYFPHRRSWDVAERECRLQGGHLTSILSQEEQEFINRLGRDYQWIGLNDKMFESDFHWTDGHILQYENWRPYQPDSFFSSGEDCVVMIWHEDGQWNDVPCNYHLTYTCKKGTVSCSQPPVVPNARTFGQMRPHYEINSLVRYQCMDGFIQRHLPTIRCKENGSWDLPQIACIT</sequence>
<feature type="compositionally biased region" description="Polar residues" evidence="25">
    <location>
        <begin position="1319"/>
        <end position="1337"/>
    </location>
</feature>
<dbReference type="InterPro" id="IPR003599">
    <property type="entry name" value="Ig_sub"/>
</dbReference>
<dbReference type="Pfam" id="PF00008">
    <property type="entry name" value="EGF"/>
    <property type="match status" value="1"/>
</dbReference>
<keyword evidence="32" id="KW-1185">Reference proteome</keyword>
<dbReference type="GO" id="GO:0005509">
    <property type="term" value="F:calcium ion binding"/>
    <property type="evidence" value="ECO:0007669"/>
    <property type="project" value="InterPro"/>
</dbReference>
<dbReference type="InterPro" id="IPR016186">
    <property type="entry name" value="C-type_lectin-like/link_sf"/>
</dbReference>
<dbReference type="Proteomes" id="UP000727407">
    <property type="component" value="Unassembled WGS sequence"/>
</dbReference>
<feature type="compositionally biased region" description="Acidic residues" evidence="25">
    <location>
        <begin position="1516"/>
        <end position="1525"/>
    </location>
</feature>
<keyword evidence="12 22" id="KW-1015">Disulfide bond</keyword>
<comment type="caution">
    <text evidence="31">The sequence shown here is derived from an EMBL/GenBank/DDBJ whole genome shotgun (WGS) entry which is preliminary data.</text>
</comment>
<dbReference type="Gene3D" id="2.10.70.10">
    <property type="entry name" value="Complement Module, domain 1"/>
    <property type="match status" value="1"/>
</dbReference>
<dbReference type="SMART" id="SM00179">
    <property type="entry name" value="EGF_CA"/>
    <property type="match status" value="1"/>
</dbReference>
<dbReference type="InterPro" id="IPR018378">
    <property type="entry name" value="C-type_lectin_CS"/>
</dbReference>
<feature type="disulfide bond" evidence="24">
    <location>
        <begin position="195"/>
        <end position="216"/>
    </location>
</feature>
<dbReference type="InterPro" id="IPR033987">
    <property type="entry name" value="CSPG_CTLD"/>
</dbReference>
<evidence type="ECO:0000256" key="23">
    <source>
        <dbReference type="PROSITE-ProRule" id="PRU00302"/>
    </source>
</evidence>
<keyword evidence="13" id="KW-0325">Glycoprotein</keyword>
<feature type="domain" description="EGF-like" evidence="26">
    <location>
        <begin position="2881"/>
        <end position="2917"/>
    </location>
</feature>
<feature type="compositionally biased region" description="Polar residues" evidence="25">
    <location>
        <begin position="1874"/>
        <end position="1883"/>
    </location>
</feature>
<dbReference type="PANTHER" id="PTHR22804">
    <property type="entry name" value="AGGRECAN/VERSICAN PROTEOGLYCAN"/>
    <property type="match status" value="1"/>
</dbReference>
<dbReference type="GO" id="GO:0002052">
    <property type="term" value="P:positive regulation of neuroblast proliferation"/>
    <property type="evidence" value="ECO:0007669"/>
    <property type="project" value="TreeGrafter"/>
</dbReference>
<dbReference type="GO" id="GO:0001501">
    <property type="term" value="P:skeletal system development"/>
    <property type="evidence" value="ECO:0007669"/>
    <property type="project" value="TreeGrafter"/>
</dbReference>
<feature type="disulfide bond" evidence="24">
    <location>
        <begin position="293"/>
        <end position="314"/>
    </location>
</feature>
<feature type="disulfide bond" evidence="23">
    <location>
        <begin position="3050"/>
        <end position="3093"/>
    </location>
</feature>
<accession>A0A8J4UN74</accession>
<evidence type="ECO:0000256" key="16">
    <source>
        <dbReference type="ARBA" id="ARBA00023319"/>
    </source>
</evidence>
<evidence type="ECO:0000256" key="11">
    <source>
        <dbReference type="ARBA" id="ARBA00022974"/>
    </source>
</evidence>
<dbReference type="PROSITE" id="PS01241">
    <property type="entry name" value="LINK_1"/>
    <property type="match status" value="2"/>
</dbReference>
<dbReference type="PROSITE" id="PS01186">
    <property type="entry name" value="EGF_2"/>
    <property type="match status" value="1"/>
</dbReference>
<feature type="compositionally biased region" description="Polar residues" evidence="25">
    <location>
        <begin position="827"/>
        <end position="857"/>
    </location>
</feature>
<dbReference type="PANTHER" id="PTHR22804:SF6">
    <property type="entry name" value="VERSICAN CORE PROTEIN"/>
    <property type="match status" value="1"/>
</dbReference>
<feature type="non-terminal residue" evidence="31">
    <location>
        <position position="1"/>
    </location>
</feature>
<feature type="region of interest" description="Disordered" evidence="25">
    <location>
        <begin position="902"/>
        <end position="921"/>
    </location>
</feature>
<dbReference type="FunFam" id="3.10.100.10:FF:000011">
    <property type="entry name" value="Aggrecan core protein"/>
    <property type="match status" value="1"/>
</dbReference>
<feature type="region of interest" description="Disordered" evidence="25">
    <location>
        <begin position="1650"/>
        <end position="1677"/>
    </location>
</feature>
<dbReference type="SMART" id="SM00032">
    <property type="entry name" value="CCP"/>
    <property type="match status" value="1"/>
</dbReference>
<evidence type="ECO:0000259" key="30">
    <source>
        <dbReference type="PROSITE" id="PS50963"/>
    </source>
</evidence>
<dbReference type="GO" id="GO:0033165">
    <property type="term" value="C:interphotoreceptor matrix"/>
    <property type="evidence" value="ECO:0007669"/>
    <property type="project" value="UniProtKB-SubCell"/>
</dbReference>
<dbReference type="SUPFAM" id="SSF48726">
    <property type="entry name" value="Immunoglobulin"/>
    <property type="match status" value="1"/>
</dbReference>
<dbReference type="PROSITE" id="PS00022">
    <property type="entry name" value="EGF_1"/>
    <property type="match status" value="2"/>
</dbReference>
<dbReference type="Gene3D" id="2.60.40.10">
    <property type="entry name" value="Immunoglobulins"/>
    <property type="match status" value="1"/>
</dbReference>